<gene>
    <name evidence="2" type="ORF">QIT00_15185</name>
</gene>
<protein>
    <recommendedName>
        <fullName evidence="1">DUF6879 domain-containing protein</fullName>
    </recommendedName>
</protein>
<sequence>MPSNVPTIAELLTQCQRSAVHLEMRDQYGVAAEASEFRAWLDTGELDVDPASPGWEPWVSLVSEATARGVAVRRARIVSEPVTDYIRWEHASTSVNVAAGEQVRWLPRRSASNLALPGNDFWLFDDRIVRWGYFSGDGALVGHEVTEDPTAAKLCTEAFAAVWDLAVPHGQYQIR</sequence>
<reference evidence="2 3" key="1">
    <citation type="submission" date="2023-05" db="EMBL/GenBank/DDBJ databases">
        <title>Draft genome sequence of Streptomyces sp. B-S-A12 isolated from a cave soil in Thailand.</title>
        <authorList>
            <person name="Chamroensaksri N."/>
            <person name="Muangham S."/>
        </authorList>
    </citation>
    <scope>NUCLEOTIDE SEQUENCE [LARGE SCALE GENOMIC DNA]</scope>
    <source>
        <strain evidence="2 3">B-S-A12</strain>
    </source>
</reference>
<keyword evidence="3" id="KW-1185">Reference proteome</keyword>
<dbReference type="EMBL" id="JASCIS010000013">
    <property type="protein sequence ID" value="MDI3419891.1"/>
    <property type="molecule type" value="Genomic_DNA"/>
</dbReference>
<evidence type="ECO:0000313" key="2">
    <source>
        <dbReference type="EMBL" id="MDI3419891.1"/>
    </source>
</evidence>
<dbReference type="Proteomes" id="UP001237105">
    <property type="component" value="Unassembled WGS sequence"/>
</dbReference>
<dbReference type="RefSeq" id="WP_282535776.1">
    <property type="nucleotide sequence ID" value="NZ_JASCIS010000013.1"/>
</dbReference>
<evidence type="ECO:0000313" key="3">
    <source>
        <dbReference type="Proteomes" id="UP001237105"/>
    </source>
</evidence>
<proteinExistence type="predicted"/>
<comment type="caution">
    <text evidence="2">The sequence shown here is derived from an EMBL/GenBank/DDBJ whole genome shotgun (WGS) entry which is preliminary data.</text>
</comment>
<dbReference type="InterPro" id="IPR049244">
    <property type="entry name" value="DUF6879"/>
</dbReference>
<name>A0ABT6SWC5_9ACTN</name>
<accession>A0ABT6SWC5</accession>
<feature type="domain" description="DUF6879" evidence="1">
    <location>
        <begin position="8"/>
        <end position="172"/>
    </location>
</feature>
<organism evidence="2 3">
    <name type="scientific">Streptomyces luteolus</name>
    <dbReference type="NCBI Taxonomy" id="3043615"/>
    <lineage>
        <taxon>Bacteria</taxon>
        <taxon>Bacillati</taxon>
        <taxon>Actinomycetota</taxon>
        <taxon>Actinomycetes</taxon>
        <taxon>Kitasatosporales</taxon>
        <taxon>Streptomycetaceae</taxon>
        <taxon>Streptomyces</taxon>
    </lineage>
</organism>
<dbReference type="Pfam" id="PF21806">
    <property type="entry name" value="DUF6879"/>
    <property type="match status" value="1"/>
</dbReference>
<evidence type="ECO:0000259" key="1">
    <source>
        <dbReference type="Pfam" id="PF21806"/>
    </source>
</evidence>